<feature type="signal peptide" evidence="1">
    <location>
        <begin position="1"/>
        <end position="18"/>
    </location>
</feature>
<dbReference type="Proteomes" id="UP000285517">
    <property type="component" value="Chromosome"/>
</dbReference>
<evidence type="ECO:0000313" key="3">
    <source>
        <dbReference type="Proteomes" id="UP000285517"/>
    </source>
</evidence>
<proteinExistence type="predicted"/>
<dbReference type="KEGG" id="aev:EI546_11860"/>
<evidence type="ECO:0000313" key="2">
    <source>
        <dbReference type="EMBL" id="QAA82368.1"/>
    </source>
</evidence>
<reference evidence="2 3" key="1">
    <citation type="submission" date="2019-01" db="EMBL/GenBank/DDBJ databases">
        <title>Complete genome sequencing of Aequorivita sp. H23M31.</title>
        <authorList>
            <person name="Bae J.-W."/>
        </authorList>
    </citation>
    <scope>NUCLEOTIDE SEQUENCE [LARGE SCALE GENOMIC DNA]</scope>
    <source>
        <strain evidence="2 3">H23M31</strain>
    </source>
</reference>
<gene>
    <name evidence="2" type="ORF">EI546_11860</name>
</gene>
<keyword evidence="3" id="KW-1185">Reference proteome</keyword>
<dbReference type="EMBL" id="CP034951">
    <property type="protein sequence ID" value="QAA82368.1"/>
    <property type="molecule type" value="Genomic_DNA"/>
</dbReference>
<keyword evidence="1" id="KW-0732">Signal</keyword>
<dbReference type="RefSeq" id="WP_128250735.1">
    <property type="nucleotide sequence ID" value="NZ_CP034951.1"/>
</dbReference>
<organism evidence="2 3">
    <name type="scientific">Aequorivita ciconiae</name>
    <dbReference type="NCBI Taxonomy" id="2494375"/>
    <lineage>
        <taxon>Bacteria</taxon>
        <taxon>Pseudomonadati</taxon>
        <taxon>Bacteroidota</taxon>
        <taxon>Flavobacteriia</taxon>
        <taxon>Flavobacteriales</taxon>
        <taxon>Flavobacteriaceae</taxon>
        <taxon>Aequorivita</taxon>
    </lineage>
</organism>
<name>A0A410G508_9FLAO</name>
<evidence type="ECO:0000256" key="1">
    <source>
        <dbReference type="SAM" id="SignalP"/>
    </source>
</evidence>
<feature type="chain" id="PRO_5019037099" evidence="1">
    <location>
        <begin position="19"/>
        <end position="86"/>
    </location>
</feature>
<dbReference type="OrthoDB" id="912496at2"/>
<dbReference type="AlphaFoldDB" id="A0A410G508"/>
<protein>
    <submittedName>
        <fullName evidence="2">Uncharacterized protein</fullName>
    </submittedName>
</protein>
<accession>A0A410G508</accession>
<sequence length="86" mass="9710">MTRGILLLLIFWNLSALAQTTLLKIPNDLSKKGYSVDNAYAVVNNENDTFATFLTNENSINAYLTKEFTDPEDPADITRPGKKWSR</sequence>